<protein>
    <submittedName>
        <fullName evidence="1">Uncharacterized protein</fullName>
    </submittedName>
</protein>
<dbReference type="EMBL" id="PCYK01000010">
    <property type="protein sequence ID" value="PIR46136.1"/>
    <property type="molecule type" value="Genomic_DNA"/>
</dbReference>
<dbReference type="Proteomes" id="UP000230431">
    <property type="component" value="Unassembled WGS sequence"/>
</dbReference>
<sequence>MKFEIKIKFYAKVFLTILIFLGGVGVAEAAYETEGVMESENYFPTPGLSLVNSFDYSVTIPGGTTAKAQFSYDGRVWYSTAGVLGAWDTLSTGSQSLDLSTLGWQKGQLYYRLWLTSDGSATPVFSSVSVTYTPLGGAYYVYELNGTSTSANLLPSSGVEEISRFDYSVSSLPPETSLRLQFSRDEVDWYNSAGTLDGYDTLTAGDHYLNLSGLGWSGGAFYYRAIFTSDGEFTPILDSVGLRYNRDLLLKLKGLLLFKGKFQFR</sequence>
<gene>
    <name evidence="1" type="ORF">COV08_01350</name>
</gene>
<dbReference type="AlphaFoldDB" id="A0A2H0RI99"/>
<name>A0A2H0RI99_9BACT</name>
<proteinExistence type="predicted"/>
<reference evidence="1 2" key="1">
    <citation type="submission" date="2017-09" db="EMBL/GenBank/DDBJ databases">
        <title>Depth-based differentiation of microbial function through sediment-hosted aquifers and enrichment of novel symbionts in the deep terrestrial subsurface.</title>
        <authorList>
            <person name="Probst A.J."/>
            <person name="Ladd B."/>
            <person name="Jarett J.K."/>
            <person name="Geller-Mcgrath D.E."/>
            <person name="Sieber C.M."/>
            <person name="Emerson J.B."/>
            <person name="Anantharaman K."/>
            <person name="Thomas B.C."/>
            <person name="Malmstrom R."/>
            <person name="Stieglmeier M."/>
            <person name="Klingl A."/>
            <person name="Woyke T."/>
            <person name="Ryan C.M."/>
            <person name="Banfield J.F."/>
        </authorList>
    </citation>
    <scope>NUCLEOTIDE SEQUENCE [LARGE SCALE GENOMIC DNA]</scope>
    <source>
        <strain evidence="1">CG10_big_fil_rev_8_21_14_0_10_49_38</strain>
    </source>
</reference>
<evidence type="ECO:0000313" key="1">
    <source>
        <dbReference type="EMBL" id="PIR46136.1"/>
    </source>
</evidence>
<organism evidence="1 2">
    <name type="scientific">Candidatus Vogelbacteria bacterium CG10_big_fil_rev_8_21_14_0_10_49_38</name>
    <dbReference type="NCBI Taxonomy" id="1975043"/>
    <lineage>
        <taxon>Bacteria</taxon>
        <taxon>Candidatus Vogeliibacteriota</taxon>
    </lineage>
</organism>
<accession>A0A2H0RI99</accession>
<comment type="caution">
    <text evidence="1">The sequence shown here is derived from an EMBL/GenBank/DDBJ whole genome shotgun (WGS) entry which is preliminary data.</text>
</comment>
<evidence type="ECO:0000313" key="2">
    <source>
        <dbReference type="Proteomes" id="UP000230431"/>
    </source>
</evidence>